<gene>
    <name evidence="1" type="ordered locus">ETA_pET450080</name>
</gene>
<protein>
    <submittedName>
        <fullName evidence="1">Uncharacterized protein</fullName>
    </submittedName>
</protein>
<dbReference type="HOGENOM" id="CLU_1330252_0_0_6"/>
<geneLocation type="plasmid" evidence="1 2">
    <name>pET45</name>
</geneLocation>
<keyword evidence="1" id="KW-0614">Plasmid</keyword>
<dbReference type="Proteomes" id="UP000001726">
    <property type="component" value="Plasmid pET45"/>
</dbReference>
<dbReference type="GO" id="GO:0006355">
    <property type="term" value="P:regulation of DNA-templated transcription"/>
    <property type="evidence" value="ECO:0007669"/>
    <property type="project" value="InterPro"/>
</dbReference>
<keyword evidence="2" id="KW-1185">Reference proteome</keyword>
<organism evidence="1 2">
    <name type="scientific">Erwinia tasmaniensis (strain DSM 17950 / CFBP 7177 / CIP 109463 / NCPPB 4357 / Et1/99)</name>
    <dbReference type="NCBI Taxonomy" id="465817"/>
    <lineage>
        <taxon>Bacteria</taxon>
        <taxon>Pseudomonadati</taxon>
        <taxon>Pseudomonadota</taxon>
        <taxon>Gammaproteobacteria</taxon>
        <taxon>Enterobacterales</taxon>
        <taxon>Erwiniaceae</taxon>
        <taxon>Erwinia</taxon>
    </lineage>
</organism>
<dbReference type="AlphaFoldDB" id="B2VB30"/>
<dbReference type="EMBL" id="CU468132">
    <property type="protein sequence ID" value="CAO94952.1"/>
    <property type="molecule type" value="Genomic_DNA"/>
</dbReference>
<dbReference type="InterPro" id="IPR013321">
    <property type="entry name" value="Arc_rbn_hlx_hlx"/>
</dbReference>
<dbReference type="OrthoDB" id="2389872at2"/>
<reference evidence="1 2" key="1">
    <citation type="journal article" date="2008" name="Environ. Microbiol.">
        <title>The genome of Erwinia tasmaniensis strain Et1/99, a non-pathogenic bacterium in the genus Erwinia.</title>
        <authorList>
            <person name="Kube M."/>
            <person name="Migdoll A.M."/>
            <person name="Mueller I."/>
            <person name="Kuhl H."/>
            <person name="Beck A."/>
            <person name="Reinhardt R."/>
            <person name="Geider K."/>
        </authorList>
    </citation>
    <scope>NUCLEOTIDE SEQUENCE [LARGE SCALE GENOMIC DNA]</scope>
    <source>
        <strain evidence="2">DSM 17950 / CFBP 7177 / CIP 109463 / NCPPB 4357 / Et1/99</strain>
        <plasmid evidence="2">pET45</plasmid>
    </source>
</reference>
<name>B2VB30_ERWT9</name>
<proteinExistence type="predicted"/>
<dbReference type="KEGG" id="eta:ETA_pET450080"/>
<sequence>MELYKNMRKGKLVHPVKSKLQEQLAGSGYGDFGSELVRYRIPEEITMRIKNSANTLKLDFRDEVIRRLCVYFIKKREVEPEINKYNIIDEMAKDFIISVDEYKKTLTQENENSLIKFMTASMYNVSFQKSDENVTVGNLHIDTIVFNDIKLTAQLHKRSVNAEIISRLARSLNLDYPDKNEVEKITKLQLLLLLSESYIQHKMRKI</sequence>
<dbReference type="RefSeq" id="WP_012443469.1">
    <property type="nucleotide sequence ID" value="NC_010699.1"/>
</dbReference>
<evidence type="ECO:0000313" key="2">
    <source>
        <dbReference type="Proteomes" id="UP000001726"/>
    </source>
</evidence>
<dbReference type="GO" id="GO:0043565">
    <property type="term" value="F:sequence-specific DNA binding"/>
    <property type="evidence" value="ECO:0007669"/>
    <property type="project" value="UniProtKB-ARBA"/>
</dbReference>
<dbReference type="Gene3D" id="1.10.1220.10">
    <property type="entry name" value="Met repressor-like"/>
    <property type="match status" value="1"/>
</dbReference>
<accession>B2VB30</accession>
<evidence type="ECO:0000313" key="1">
    <source>
        <dbReference type="EMBL" id="CAO94952.1"/>
    </source>
</evidence>